<dbReference type="AlphaFoldDB" id="A0A975G6G6"/>
<gene>
    <name evidence="3" type="ORF">KBB96_12315</name>
</gene>
<proteinExistence type="predicted"/>
<keyword evidence="1" id="KW-0175">Coiled coil</keyword>
<evidence type="ECO:0000256" key="1">
    <source>
        <dbReference type="SAM" id="Coils"/>
    </source>
</evidence>
<accession>A0A975G6G6</accession>
<feature type="coiled-coil region" evidence="1">
    <location>
        <begin position="27"/>
        <end position="103"/>
    </location>
</feature>
<evidence type="ECO:0000313" key="3">
    <source>
        <dbReference type="EMBL" id="QUE49656.1"/>
    </source>
</evidence>
<reference evidence="3" key="1">
    <citation type="submission" date="2021-04" db="EMBL/GenBank/DDBJ databases">
        <title>Luteolibacter sp. 32A isolated from the skin of an Anderson's salamander (Ambystoma andersonii).</title>
        <authorList>
            <person name="Spergser J."/>
            <person name="Busse H.-J."/>
        </authorList>
    </citation>
    <scope>NUCLEOTIDE SEQUENCE</scope>
    <source>
        <strain evidence="3">32A</strain>
    </source>
</reference>
<dbReference type="RefSeq" id="WP_211629745.1">
    <property type="nucleotide sequence ID" value="NZ_CP073100.1"/>
</dbReference>
<keyword evidence="2" id="KW-0812">Transmembrane</keyword>
<feature type="transmembrane region" description="Helical" evidence="2">
    <location>
        <begin position="187"/>
        <end position="206"/>
    </location>
</feature>
<keyword evidence="2" id="KW-1133">Transmembrane helix</keyword>
<name>A0A975G6G6_9BACT</name>
<protein>
    <submittedName>
        <fullName evidence="3">Uncharacterized protein</fullName>
    </submittedName>
</protein>
<dbReference type="KEGG" id="lamb:KBB96_12315"/>
<dbReference type="Proteomes" id="UP000676169">
    <property type="component" value="Chromosome"/>
</dbReference>
<keyword evidence="2" id="KW-0472">Membrane</keyword>
<evidence type="ECO:0000256" key="2">
    <source>
        <dbReference type="SAM" id="Phobius"/>
    </source>
</evidence>
<keyword evidence="4" id="KW-1185">Reference proteome</keyword>
<sequence>MPGNAEHTHHIRLRTQQLEMNTSPAVSDDYEGKLQAAQVQLEELQKQREELERKKQELEALNGRKRQFLSSQVELTEKLSAAVTRIDRELYEMRQEMEDLEQCRVCFASHLDKLQKYNPEAWSKEQLAAHLDRATTSAELAADEYEQAAAHFSNMRSGEIFGRGKARRPGASAGGTSDFTAQFRSGLAFNLPVLVLGGIALIVYLLK</sequence>
<evidence type="ECO:0000313" key="4">
    <source>
        <dbReference type="Proteomes" id="UP000676169"/>
    </source>
</evidence>
<dbReference type="EMBL" id="CP073100">
    <property type="protein sequence ID" value="QUE49656.1"/>
    <property type="molecule type" value="Genomic_DNA"/>
</dbReference>
<organism evidence="3 4">
    <name type="scientific">Luteolibacter ambystomatis</name>
    <dbReference type="NCBI Taxonomy" id="2824561"/>
    <lineage>
        <taxon>Bacteria</taxon>
        <taxon>Pseudomonadati</taxon>
        <taxon>Verrucomicrobiota</taxon>
        <taxon>Verrucomicrobiia</taxon>
        <taxon>Verrucomicrobiales</taxon>
        <taxon>Verrucomicrobiaceae</taxon>
        <taxon>Luteolibacter</taxon>
    </lineage>
</organism>